<accession>A0A0G0XSH1</accession>
<dbReference type="GO" id="GO:0010038">
    <property type="term" value="P:response to metal ion"/>
    <property type="evidence" value="ECO:0007669"/>
    <property type="project" value="InterPro"/>
</dbReference>
<dbReference type="Pfam" id="PF03091">
    <property type="entry name" value="CutA1"/>
    <property type="match status" value="1"/>
</dbReference>
<evidence type="ECO:0000256" key="1">
    <source>
        <dbReference type="ARBA" id="ARBA00010169"/>
    </source>
</evidence>
<dbReference type="SUPFAM" id="SSF54913">
    <property type="entry name" value="GlnB-like"/>
    <property type="match status" value="1"/>
</dbReference>
<dbReference type="Proteomes" id="UP000034108">
    <property type="component" value="Unassembled WGS sequence"/>
</dbReference>
<gene>
    <name evidence="2" type="ORF">UU49_C0002G0029</name>
</gene>
<evidence type="ECO:0000313" key="3">
    <source>
        <dbReference type="Proteomes" id="UP000034108"/>
    </source>
</evidence>
<dbReference type="InterPro" id="IPR011322">
    <property type="entry name" value="N-reg_PII-like_a/b"/>
</dbReference>
<dbReference type="EMBL" id="LCAV01000002">
    <property type="protein sequence ID" value="KKR99915.1"/>
    <property type="molecule type" value="Genomic_DNA"/>
</dbReference>
<reference evidence="2 3" key="1">
    <citation type="journal article" date="2015" name="Nature">
        <title>rRNA introns, odd ribosomes, and small enigmatic genomes across a large radiation of phyla.</title>
        <authorList>
            <person name="Brown C.T."/>
            <person name="Hug L.A."/>
            <person name="Thomas B.C."/>
            <person name="Sharon I."/>
            <person name="Castelle C.J."/>
            <person name="Singh A."/>
            <person name="Wilkins M.J."/>
            <person name="Williams K.H."/>
            <person name="Banfield J.F."/>
        </authorList>
    </citation>
    <scope>NUCLEOTIDE SEQUENCE [LARGE SCALE GENOMIC DNA]</scope>
</reference>
<dbReference type="AlphaFoldDB" id="A0A0G0XSH1"/>
<dbReference type="InterPro" id="IPR004323">
    <property type="entry name" value="Ion_tolerance_CutA"/>
</dbReference>
<name>A0A0G0XSH1_9BACT</name>
<protein>
    <submittedName>
        <fullName evidence="2">CutA1 divalent ion tolerance protein</fullName>
    </submittedName>
</protein>
<sequence>MGFIIIYITYPNLKIAKKIVTALMESRLIACGNFFPIQNTYWWKGKIENSKEVVSIVKTKKKNWEKVKSAIIKLHPYKTPCIMKINVEAGDDYESWINKEVK</sequence>
<organism evidence="2 3">
    <name type="scientific">Candidatus Magasanikbacteria bacterium GW2011_GWC2_41_17</name>
    <dbReference type="NCBI Taxonomy" id="1619048"/>
    <lineage>
        <taxon>Bacteria</taxon>
        <taxon>Candidatus Magasanikiibacteriota</taxon>
    </lineage>
</organism>
<evidence type="ECO:0000313" key="2">
    <source>
        <dbReference type="EMBL" id="KKR99915.1"/>
    </source>
</evidence>
<dbReference type="Gene3D" id="3.30.70.120">
    <property type="match status" value="1"/>
</dbReference>
<dbReference type="GO" id="GO:0005507">
    <property type="term" value="F:copper ion binding"/>
    <property type="evidence" value="ECO:0007669"/>
    <property type="project" value="TreeGrafter"/>
</dbReference>
<dbReference type="InterPro" id="IPR015867">
    <property type="entry name" value="N-reg_PII/ATP_PRibTrfase_C"/>
</dbReference>
<proteinExistence type="inferred from homology"/>
<comment type="similarity">
    <text evidence="1">Belongs to the CutA family.</text>
</comment>
<dbReference type="PANTHER" id="PTHR23419">
    <property type="entry name" value="DIVALENT CATION TOLERANCE CUTA-RELATED"/>
    <property type="match status" value="1"/>
</dbReference>
<dbReference type="PANTHER" id="PTHR23419:SF8">
    <property type="entry name" value="FI09726P"/>
    <property type="match status" value="1"/>
</dbReference>
<comment type="caution">
    <text evidence="2">The sequence shown here is derived from an EMBL/GenBank/DDBJ whole genome shotgun (WGS) entry which is preliminary data.</text>
</comment>
<dbReference type="STRING" id="1619048.UU49_C0002G0029"/>